<keyword evidence="3" id="KW-1185">Reference proteome</keyword>
<sequence>MLPPETLAQAQALLTKLQRLELTLATAESCTGGLIAGALTAIPGSSATLLGGFVTYSNAMKTKLLGVSEDILEGVGAVSEACARDMAAGALQVASADIAVSCTGIAGPDGGSAEKPVGLVFIGVARRGMGTEVKRFVFPGDRAAIRAATVVQALKLVERVADA</sequence>
<evidence type="ECO:0000313" key="3">
    <source>
        <dbReference type="Proteomes" id="UP000249688"/>
    </source>
</evidence>
<proteinExistence type="predicted"/>
<dbReference type="Gene3D" id="3.90.950.20">
    <property type="entry name" value="CinA-like"/>
    <property type="match status" value="1"/>
</dbReference>
<dbReference type="EMBL" id="QKYU01000011">
    <property type="protein sequence ID" value="PZW45596.1"/>
    <property type="molecule type" value="Genomic_DNA"/>
</dbReference>
<dbReference type="NCBIfam" id="TIGR00199">
    <property type="entry name" value="PncC_domain"/>
    <property type="match status" value="1"/>
</dbReference>
<dbReference type="AlphaFoldDB" id="A0A2W7IG92"/>
<accession>A0A2W7IG92</accession>
<dbReference type="InterPro" id="IPR008136">
    <property type="entry name" value="CinA_C"/>
</dbReference>
<name>A0A2W7IG92_9PROT</name>
<protein>
    <submittedName>
        <fullName evidence="2">Nicotinamide-nucleotide amidase</fullName>
    </submittedName>
</protein>
<dbReference type="RefSeq" id="WP_111398259.1">
    <property type="nucleotide sequence ID" value="NZ_QKYU01000011.1"/>
</dbReference>
<dbReference type="OrthoDB" id="9801454at2"/>
<reference evidence="2 3" key="1">
    <citation type="submission" date="2018-06" db="EMBL/GenBank/DDBJ databases">
        <title>Genomic Encyclopedia of Archaeal and Bacterial Type Strains, Phase II (KMG-II): from individual species to whole genera.</title>
        <authorList>
            <person name="Goeker M."/>
        </authorList>
    </citation>
    <scope>NUCLEOTIDE SEQUENCE [LARGE SCALE GENOMIC DNA]</scope>
    <source>
        <strain evidence="2 3">DSM 24525</strain>
    </source>
</reference>
<evidence type="ECO:0000259" key="1">
    <source>
        <dbReference type="Pfam" id="PF02464"/>
    </source>
</evidence>
<comment type="caution">
    <text evidence="2">The sequence shown here is derived from an EMBL/GenBank/DDBJ whole genome shotgun (WGS) entry which is preliminary data.</text>
</comment>
<feature type="domain" description="CinA C-terminal" evidence="1">
    <location>
        <begin position="10"/>
        <end position="159"/>
    </location>
</feature>
<dbReference type="SUPFAM" id="SSF142433">
    <property type="entry name" value="CinA-like"/>
    <property type="match status" value="1"/>
</dbReference>
<dbReference type="InterPro" id="IPR036653">
    <property type="entry name" value="CinA-like_C"/>
</dbReference>
<organism evidence="2 3">
    <name type="scientific">Humitalea rosea</name>
    <dbReference type="NCBI Taxonomy" id="990373"/>
    <lineage>
        <taxon>Bacteria</taxon>
        <taxon>Pseudomonadati</taxon>
        <taxon>Pseudomonadota</taxon>
        <taxon>Alphaproteobacteria</taxon>
        <taxon>Acetobacterales</taxon>
        <taxon>Roseomonadaceae</taxon>
        <taxon>Humitalea</taxon>
    </lineage>
</organism>
<dbReference type="Proteomes" id="UP000249688">
    <property type="component" value="Unassembled WGS sequence"/>
</dbReference>
<evidence type="ECO:0000313" key="2">
    <source>
        <dbReference type="EMBL" id="PZW45596.1"/>
    </source>
</evidence>
<gene>
    <name evidence="2" type="ORF">C8P66_11110</name>
</gene>
<dbReference type="Pfam" id="PF02464">
    <property type="entry name" value="CinA"/>
    <property type="match status" value="1"/>
</dbReference>